<reference evidence="1 2" key="1">
    <citation type="submission" date="2021-09" db="EMBL/GenBank/DDBJ databases">
        <title>Genomic insights and catalytic innovation underlie evolution of tropane alkaloids biosynthesis.</title>
        <authorList>
            <person name="Wang Y.-J."/>
            <person name="Tian T."/>
            <person name="Huang J.-P."/>
            <person name="Huang S.-X."/>
        </authorList>
    </citation>
    <scope>NUCLEOTIDE SEQUENCE [LARGE SCALE GENOMIC DNA]</scope>
    <source>
        <strain evidence="1">KIB-2018</strain>
        <tissue evidence="1">Leaf</tissue>
    </source>
</reference>
<dbReference type="PANTHER" id="PTHR33527:SF14">
    <property type="entry name" value="OS07G0274300 PROTEIN"/>
    <property type="match status" value="1"/>
</dbReference>
<evidence type="ECO:0000313" key="1">
    <source>
        <dbReference type="EMBL" id="KAJ8767296.1"/>
    </source>
</evidence>
<keyword evidence="2" id="KW-1185">Reference proteome</keyword>
<evidence type="ECO:0000313" key="2">
    <source>
        <dbReference type="Proteomes" id="UP001159364"/>
    </source>
</evidence>
<accession>A0AAV8TLK1</accession>
<sequence length="298" mass="34056">MASSASSPIPLVSDDYFRIFHTIDRRLYTILVMQLWREPVETMQIMALWLWLERMGYYNAVMKILSLPNILINELADEAIICLNCVSSDQFPSPSENDIPLLQSLMEKEISLQFFHEYRLTAMRGVNKILNEVCVRALSDIMSQAVQINTTQSVIDSQTMLQSSQQPQVPQTGAVPTNDVRGWTLDTEVPPDARTLFVTFSKGYPVREWEVREFLTRGYGDCIESLLMQEVGSNQQALFARIIFRSSNTIDKVLKGLDKVKFTINGKHVWARKYVPKRPRSPVPSLRVMPSFSTPFPS</sequence>
<dbReference type="EMBL" id="JAIWQS010000004">
    <property type="protein sequence ID" value="KAJ8767296.1"/>
    <property type="molecule type" value="Genomic_DNA"/>
</dbReference>
<gene>
    <name evidence="1" type="ORF">K2173_017340</name>
</gene>
<organism evidence="1 2">
    <name type="scientific">Erythroxylum novogranatense</name>
    <dbReference type="NCBI Taxonomy" id="1862640"/>
    <lineage>
        <taxon>Eukaryota</taxon>
        <taxon>Viridiplantae</taxon>
        <taxon>Streptophyta</taxon>
        <taxon>Embryophyta</taxon>
        <taxon>Tracheophyta</taxon>
        <taxon>Spermatophyta</taxon>
        <taxon>Magnoliopsida</taxon>
        <taxon>eudicotyledons</taxon>
        <taxon>Gunneridae</taxon>
        <taxon>Pentapetalae</taxon>
        <taxon>rosids</taxon>
        <taxon>fabids</taxon>
        <taxon>Malpighiales</taxon>
        <taxon>Erythroxylaceae</taxon>
        <taxon>Erythroxylum</taxon>
    </lineage>
</organism>
<protein>
    <submittedName>
        <fullName evidence="1">Uncharacterized protein</fullName>
    </submittedName>
</protein>
<proteinExistence type="predicted"/>
<dbReference type="Proteomes" id="UP001159364">
    <property type="component" value="Linkage Group LG04"/>
</dbReference>
<dbReference type="PANTHER" id="PTHR33527">
    <property type="entry name" value="OS07G0274300 PROTEIN"/>
    <property type="match status" value="1"/>
</dbReference>
<name>A0AAV8TLK1_9ROSI</name>
<comment type="caution">
    <text evidence="1">The sequence shown here is derived from an EMBL/GenBank/DDBJ whole genome shotgun (WGS) entry which is preliminary data.</text>
</comment>
<dbReference type="AlphaFoldDB" id="A0AAV8TLK1"/>